<feature type="signal peptide" evidence="1">
    <location>
        <begin position="1"/>
        <end position="18"/>
    </location>
</feature>
<comment type="caution">
    <text evidence="2">The sequence shown here is derived from an EMBL/GenBank/DDBJ whole genome shotgun (WGS) entry which is preliminary data.</text>
</comment>
<organism evidence="2 3">
    <name type="scientific">Calidithermus terrae</name>
    <dbReference type="NCBI Taxonomy" id="1408545"/>
    <lineage>
        <taxon>Bacteria</taxon>
        <taxon>Thermotogati</taxon>
        <taxon>Deinococcota</taxon>
        <taxon>Deinococci</taxon>
        <taxon>Thermales</taxon>
        <taxon>Thermaceae</taxon>
        <taxon>Calidithermus</taxon>
    </lineage>
</organism>
<dbReference type="AlphaFoldDB" id="A0A399EZP4"/>
<accession>A0A399EZP4</accession>
<evidence type="ECO:0000313" key="2">
    <source>
        <dbReference type="EMBL" id="RIH89233.1"/>
    </source>
</evidence>
<protein>
    <recommendedName>
        <fullName evidence="4">Lipoprotein</fullName>
    </recommendedName>
</protein>
<sequence>MKLQVKLFGLVAALGILAACSGAPNLSNNVPGVPSDSPTSFSQSQASANKSALVGAINQIAVGLTGDFGPSSASPTEAAAALVEKEYPTVAKDLRRVQLTGGSLRIQGTANCEQGGTVTFPDDGDIVDNDGDGIPVYAEIRYNNCKEDGVTANGLLLGMQDKNDSNPAGGFTFLIDLSLTDGTDTARLALGIDYTPGAGGAYNVRYGYLIQENDDKLAFGVNMSYTPKSDGNSDPYDAGFVNFTGRFVYKLDGENYVLDMKGENLEHSSSCTSTFVSGKATFQDNAGNKLVIQYTGCNSYTVTYNGNPI</sequence>
<proteinExistence type="predicted"/>
<reference evidence="2 3" key="1">
    <citation type="submission" date="2018-08" db="EMBL/GenBank/DDBJ databases">
        <title>Meiothermus terrae DSM 26712 genome sequencing project.</title>
        <authorList>
            <person name="Da Costa M.S."/>
            <person name="Albuquerque L."/>
            <person name="Raposo P."/>
            <person name="Froufe H.J.C."/>
            <person name="Barroso C.S."/>
            <person name="Egas C."/>
        </authorList>
    </citation>
    <scope>NUCLEOTIDE SEQUENCE [LARGE SCALE GENOMIC DNA]</scope>
    <source>
        <strain evidence="2 3">DSM 26712</strain>
    </source>
</reference>
<keyword evidence="3" id="KW-1185">Reference proteome</keyword>
<dbReference type="Proteomes" id="UP000265715">
    <property type="component" value="Unassembled WGS sequence"/>
</dbReference>
<name>A0A399EZP4_9DEIN</name>
<feature type="chain" id="PRO_5017477678" description="Lipoprotein" evidence="1">
    <location>
        <begin position="19"/>
        <end position="309"/>
    </location>
</feature>
<gene>
    <name evidence="2" type="ORF">Mterra_00814</name>
</gene>
<dbReference type="RefSeq" id="WP_147372541.1">
    <property type="nucleotide sequence ID" value="NZ_QXDL01000021.1"/>
</dbReference>
<keyword evidence="1" id="KW-0732">Signal</keyword>
<dbReference type="EMBL" id="QXDL01000021">
    <property type="protein sequence ID" value="RIH89233.1"/>
    <property type="molecule type" value="Genomic_DNA"/>
</dbReference>
<dbReference type="OrthoDB" id="34207at2"/>
<evidence type="ECO:0000313" key="3">
    <source>
        <dbReference type="Proteomes" id="UP000265715"/>
    </source>
</evidence>
<evidence type="ECO:0008006" key="4">
    <source>
        <dbReference type="Google" id="ProtNLM"/>
    </source>
</evidence>
<evidence type="ECO:0000256" key="1">
    <source>
        <dbReference type="SAM" id="SignalP"/>
    </source>
</evidence>
<dbReference type="PROSITE" id="PS51257">
    <property type="entry name" value="PROKAR_LIPOPROTEIN"/>
    <property type="match status" value="1"/>
</dbReference>